<evidence type="ECO:0000256" key="2">
    <source>
        <dbReference type="ARBA" id="ARBA00022475"/>
    </source>
</evidence>
<dbReference type="PANTHER" id="PTHR21137:SF35">
    <property type="entry name" value="ODORANT RECEPTOR 19A-RELATED"/>
    <property type="match status" value="1"/>
</dbReference>
<evidence type="ECO:0000256" key="3">
    <source>
        <dbReference type="ARBA" id="ARBA00022606"/>
    </source>
</evidence>
<dbReference type="GO" id="GO:0005549">
    <property type="term" value="F:odorant binding"/>
    <property type="evidence" value="ECO:0007669"/>
    <property type="project" value="InterPro"/>
</dbReference>
<keyword evidence="6 10" id="KW-1133">Transmembrane helix</keyword>
<evidence type="ECO:0000256" key="9">
    <source>
        <dbReference type="ARBA" id="ARBA00023224"/>
    </source>
</evidence>
<comment type="subcellular location">
    <subcellularLocation>
        <location evidence="1">Cell membrane</location>
        <topology evidence="1">Multi-pass membrane protein</topology>
    </subcellularLocation>
</comment>
<feature type="transmembrane region" description="Helical" evidence="10">
    <location>
        <begin position="83"/>
        <end position="103"/>
    </location>
</feature>
<evidence type="ECO:0000313" key="12">
    <source>
        <dbReference type="RefSeq" id="XP_017875187.2"/>
    </source>
</evidence>
<sequence length="299" mass="34829">MSRDISYDWITVENDEELTILTKYTYRGYHFGKTFAYIIWIPTFLVMIAHFSAEILDFFIPLNASRPHTYPFDIDYPVDQEKYFYPYAIYVDFSIFVIATTFVGTEALTAMHLHHIISLLKIISYRIEKAISDSTNESQKCLADKGKEGLIKVIVLHTRVIKFINLMEKHFTVSYAVLLICGVIALSVNLYWLSLSIHRMGDQMLISSSIILVISIYMFYMNYLIQDVNDGRDDIFKALYNSEWYRTPVTMQKLLLFIMLKTLKGEIFNLLIVFTPSFEGFATLVNTSLSYFMVMYSTQ</sequence>
<dbReference type="GeneID" id="108622043"/>
<keyword evidence="2" id="KW-1003">Cell membrane</keyword>
<gene>
    <name evidence="12" type="primary">LOC108622043</name>
</gene>
<dbReference type="RefSeq" id="XP_017875187.2">
    <property type="nucleotide sequence ID" value="XM_018019698.2"/>
</dbReference>
<accession>A0AAJ7IS92</accession>
<evidence type="ECO:0000256" key="5">
    <source>
        <dbReference type="ARBA" id="ARBA00022725"/>
    </source>
</evidence>
<evidence type="ECO:0000256" key="8">
    <source>
        <dbReference type="ARBA" id="ARBA00023170"/>
    </source>
</evidence>
<proteinExistence type="predicted"/>
<feature type="transmembrane region" description="Helical" evidence="10">
    <location>
        <begin position="270"/>
        <end position="294"/>
    </location>
</feature>
<dbReference type="GO" id="GO:0004984">
    <property type="term" value="F:olfactory receptor activity"/>
    <property type="evidence" value="ECO:0007669"/>
    <property type="project" value="InterPro"/>
</dbReference>
<evidence type="ECO:0000256" key="10">
    <source>
        <dbReference type="SAM" id="Phobius"/>
    </source>
</evidence>
<evidence type="ECO:0000313" key="11">
    <source>
        <dbReference type="Proteomes" id="UP000694925"/>
    </source>
</evidence>
<evidence type="ECO:0000256" key="4">
    <source>
        <dbReference type="ARBA" id="ARBA00022692"/>
    </source>
</evidence>
<feature type="transmembrane region" description="Helical" evidence="10">
    <location>
        <begin position="37"/>
        <end position="62"/>
    </location>
</feature>
<feature type="transmembrane region" description="Helical" evidence="10">
    <location>
        <begin position="173"/>
        <end position="193"/>
    </location>
</feature>
<dbReference type="GO" id="GO:0007165">
    <property type="term" value="P:signal transduction"/>
    <property type="evidence" value="ECO:0007669"/>
    <property type="project" value="UniProtKB-KW"/>
</dbReference>
<dbReference type="AlphaFoldDB" id="A0AAJ7IS92"/>
<evidence type="ECO:0000256" key="6">
    <source>
        <dbReference type="ARBA" id="ARBA00022989"/>
    </source>
</evidence>
<keyword evidence="5" id="KW-0552">Olfaction</keyword>
<dbReference type="GO" id="GO:0005886">
    <property type="term" value="C:plasma membrane"/>
    <property type="evidence" value="ECO:0007669"/>
    <property type="project" value="UniProtKB-SubCell"/>
</dbReference>
<keyword evidence="8" id="KW-0675">Receptor</keyword>
<evidence type="ECO:0000256" key="1">
    <source>
        <dbReference type="ARBA" id="ARBA00004651"/>
    </source>
</evidence>
<dbReference type="Proteomes" id="UP000694925">
    <property type="component" value="Unplaced"/>
</dbReference>
<dbReference type="PANTHER" id="PTHR21137">
    <property type="entry name" value="ODORANT RECEPTOR"/>
    <property type="match status" value="1"/>
</dbReference>
<reference evidence="12" key="1">
    <citation type="submission" date="2025-08" db="UniProtKB">
        <authorList>
            <consortium name="RefSeq"/>
        </authorList>
    </citation>
    <scope>IDENTIFICATION</scope>
    <source>
        <tissue evidence="12">Whole body</tissue>
    </source>
</reference>
<dbReference type="InterPro" id="IPR004117">
    <property type="entry name" value="7tm6_olfct_rcpt"/>
</dbReference>
<keyword evidence="4 10" id="KW-0812">Transmembrane</keyword>
<evidence type="ECO:0000256" key="7">
    <source>
        <dbReference type="ARBA" id="ARBA00023136"/>
    </source>
</evidence>
<keyword evidence="9" id="KW-0807">Transducer</keyword>
<keyword evidence="3" id="KW-0716">Sensory transduction</keyword>
<organism evidence="11 12">
    <name type="scientific">Ceratina calcarata</name>
    <dbReference type="NCBI Taxonomy" id="156304"/>
    <lineage>
        <taxon>Eukaryota</taxon>
        <taxon>Metazoa</taxon>
        <taxon>Ecdysozoa</taxon>
        <taxon>Arthropoda</taxon>
        <taxon>Hexapoda</taxon>
        <taxon>Insecta</taxon>
        <taxon>Pterygota</taxon>
        <taxon>Neoptera</taxon>
        <taxon>Endopterygota</taxon>
        <taxon>Hymenoptera</taxon>
        <taxon>Apocrita</taxon>
        <taxon>Aculeata</taxon>
        <taxon>Apoidea</taxon>
        <taxon>Anthophila</taxon>
        <taxon>Apidae</taxon>
        <taxon>Ceratina</taxon>
        <taxon>Zadontomerus</taxon>
    </lineage>
</organism>
<name>A0AAJ7IS92_9HYME</name>
<protein>
    <submittedName>
        <fullName evidence="12">Uncharacterized protein LOC108622043 isoform X1</fullName>
    </submittedName>
</protein>
<dbReference type="KEGG" id="ccal:108622043"/>
<keyword evidence="7 10" id="KW-0472">Membrane</keyword>
<dbReference type="Pfam" id="PF02949">
    <property type="entry name" value="7tm_6"/>
    <property type="match status" value="1"/>
</dbReference>
<feature type="transmembrane region" description="Helical" evidence="10">
    <location>
        <begin position="205"/>
        <end position="225"/>
    </location>
</feature>
<keyword evidence="11" id="KW-1185">Reference proteome</keyword>